<name>A0A543FXC0_9PSEU</name>
<sequence>MKCGARVALGVAGGYLLGRTKKMKLALMLGGMAAGRRAGGPGELLNRGTKLLETSPELSRLVGDVRGRLLEAGKGAALAVAARQVEALTDRVGKRVESLGSAGAPRRGKAEEEPEPEPEPDRYAEDEYAQDGSSQEEDAGSAAERDEEPVEEEAPPPRRRPRAPAKATAARSGGKGASTSATVRRTASGAGKAAGRNPTRAARTRRSNGDG</sequence>
<feature type="compositionally biased region" description="Acidic residues" evidence="1">
    <location>
        <begin position="126"/>
        <end position="154"/>
    </location>
</feature>
<keyword evidence="3" id="KW-1185">Reference proteome</keyword>
<feature type="region of interest" description="Disordered" evidence="1">
    <location>
        <begin position="96"/>
        <end position="211"/>
    </location>
</feature>
<comment type="caution">
    <text evidence="2">The sequence shown here is derived from an EMBL/GenBank/DDBJ whole genome shotgun (WGS) entry which is preliminary data.</text>
</comment>
<dbReference type="AlphaFoldDB" id="A0A543FXC0"/>
<dbReference type="EMBL" id="VFPH01000002">
    <property type="protein sequence ID" value="TQM38487.1"/>
    <property type="molecule type" value="Genomic_DNA"/>
</dbReference>
<organism evidence="2 3">
    <name type="scientific">Pseudonocardia cypriaca</name>
    <dbReference type="NCBI Taxonomy" id="882449"/>
    <lineage>
        <taxon>Bacteria</taxon>
        <taxon>Bacillati</taxon>
        <taxon>Actinomycetota</taxon>
        <taxon>Actinomycetes</taxon>
        <taxon>Pseudonocardiales</taxon>
        <taxon>Pseudonocardiaceae</taxon>
        <taxon>Pseudonocardia</taxon>
    </lineage>
</organism>
<evidence type="ECO:0000256" key="1">
    <source>
        <dbReference type="SAM" id="MobiDB-lite"/>
    </source>
</evidence>
<reference evidence="2 3" key="1">
    <citation type="submission" date="2019-06" db="EMBL/GenBank/DDBJ databases">
        <title>Sequencing the genomes of 1000 actinobacteria strains.</title>
        <authorList>
            <person name="Klenk H.-P."/>
        </authorList>
    </citation>
    <scope>NUCLEOTIDE SEQUENCE [LARGE SCALE GENOMIC DNA]</scope>
    <source>
        <strain evidence="2 3">DSM 45511</strain>
    </source>
</reference>
<proteinExistence type="predicted"/>
<evidence type="ECO:0000313" key="2">
    <source>
        <dbReference type="EMBL" id="TQM38487.1"/>
    </source>
</evidence>
<dbReference type="Proteomes" id="UP000319818">
    <property type="component" value="Unassembled WGS sequence"/>
</dbReference>
<gene>
    <name evidence="2" type="ORF">FB388_5726</name>
</gene>
<evidence type="ECO:0008006" key="4">
    <source>
        <dbReference type="Google" id="ProtNLM"/>
    </source>
</evidence>
<accession>A0A543FXC0</accession>
<protein>
    <recommendedName>
        <fullName evidence="4">DNA primase</fullName>
    </recommendedName>
</protein>
<evidence type="ECO:0000313" key="3">
    <source>
        <dbReference type="Proteomes" id="UP000319818"/>
    </source>
</evidence>
<feature type="compositionally biased region" description="Basic residues" evidence="1">
    <location>
        <begin position="202"/>
        <end position="211"/>
    </location>
</feature>